<feature type="transmembrane region" description="Helical" evidence="1">
    <location>
        <begin position="69"/>
        <end position="86"/>
    </location>
</feature>
<dbReference type="EMBL" id="BKZW01000001">
    <property type="protein sequence ID" value="GER86412.1"/>
    <property type="molecule type" value="Genomic_DNA"/>
</dbReference>
<sequence>MQTDKATRTAAFPWFVAALVLGILLLSYTAVYATGILSHSTLEIERGLLWRPITRFDCSVYEWRRLGEAPVTLFMLVLLGGICIRAGHRKRVLLFFLLLLGVSLGLEVGGKALFNQYMPYSLRSGMTVLTCPQMAGQPLSVQVAAGVGLLGQVPDPPHKQVSWARDVAQMPIGYTKLEDSENSFPGGHATRWCLSGLLLAWITRRYLRPRWLALPLALLFALGSLLGGFMQFYIGVHFITDTISGYLLGSALACCGIGILILYDTKRVSRKAPVFPGMDATIGLPPTPTNFSNSFRS</sequence>
<evidence type="ECO:0000313" key="4">
    <source>
        <dbReference type="Proteomes" id="UP000326912"/>
    </source>
</evidence>
<reference evidence="3 4" key="1">
    <citation type="submission" date="2019-10" db="EMBL/GenBank/DDBJ databases">
        <title>Dictyobacter vulcani sp. nov., within the class Ktedonobacteria, isolated from soil of volcanic Mt. Zao.</title>
        <authorList>
            <person name="Zheng Y."/>
            <person name="Wang C.M."/>
            <person name="Sakai Y."/>
            <person name="Abe K."/>
            <person name="Yokota A."/>
            <person name="Yabe S."/>
        </authorList>
    </citation>
    <scope>NUCLEOTIDE SEQUENCE [LARGE SCALE GENOMIC DNA]</scope>
    <source>
        <strain evidence="3 4">W12</strain>
    </source>
</reference>
<dbReference type="InterPro" id="IPR036938">
    <property type="entry name" value="PAP2/HPO_sf"/>
</dbReference>
<feature type="transmembrane region" description="Helical" evidence="1">
    <location>
        <begin position="93"/>
        <end position="114"/>
    </location>
</feature>
<feature type="transmembrane region" description="Helical" evidence="1">
    <location>
        <begin position="214"/>
        <end position="234"/>
    </location>
</feature>
<feature type="transmembrane region" description="Helical" evidence="1">
    <location>
        <begin position="12"/>
        <end position="33"/>
    </location>
</feature>
<accession>A0A5J4KHR8</accession>
<feature type="domain" description="Phosphatidic acid phosphatase type 2/haloperoxidase" evidence="2">
    <location>
        <begin position="98"/>
        <end position="254"/>
    </location>
</feature>
<evidence type="ECO:0000256" key="1">
    <source>
        <dbReference type="SAM" id="Phobius"/>
    </source>
</evidence>
<keyword evidence="1" id="KW-0472">Membrane</keyword>
<keyword evidence="4" id="KW-1185">Reference proteome</keyword>
<dbReference type="Proteomes" id="UP000326912">
    <property type="component" value="Unassembled WGS sequence"/>
</dbReference>
<evidence type="ECO:0000313" key="3">
    <source>
        <dbReference type="EMBL" id="GER86412.1"/>
    </source>
</evidence>
<gene>
    <name evidence="3" type="ORF">KDW_05740</name>
</gene>
<dbReference type="SUPFAM" id="SSF48317">
    <property type="entry name" value="Acid phosphatase/Vanadium-dependent haloperoxidase"/>
    <property type="match status" value="1"/>
</dbReference>
<keyword evidence="1" id="KW-0812">Transmembrane</keyword>
<dbReference type="Gene3D" id="1.20.144.10">
    <property type="entry name" value="Phosphatidic acid phosphatase type 2/haloperoxidase"/>
    <property type="match status" value="1"/>
</dbReference>
<protein>
    <recommendedName>
        <fullName evidence="2">Phosphatidic acid phosphatase type 2/haloperoxidase domain-containing protein</fullName>
    </recommendedName>
</protein>
<name>A0A5J4KHR8_9CHLR</name>
<dbReference type="AlphaFoldDB" id="A0A5J4KHR8"/>
<comment type="caution">
    <text evidence="3">The sequence shown here is derived from an EMBL/GenBank/DDBJ whole genome shotgun (WGS) entry which is preliminary data.</text>
</comment>
<keyword evidence="1" id="KW-1133">Transmembrane helix</keyword>
<proteinExistence type="predicted"/>
<dbReference type="InterPro" id="IPR000326">
    <property type="entry name" value="PAP2/HPO"/>
</dbReference>
<dbReference type="RefSeq" id="WP_151754546.1">
    <property type="nucleotide sequence ID" value="NZ_BKZW01000001.1"/>
</dbReference>
<feature type="transmembrane region" description="Helical" evidence="1">
    <location>
        <begin position="246"/>
        <end position="263"/>
    </location>
</feature>
<evidence type="ECO:0000259" key="2">
    <source>
        <dbReference type="Pfam" id="PF01569"/>
    </source>
</evidence>
<dbReference type="Pfam" id="PF01569">
    <property type="entry name" value="PAP2"/>
    <property type="match status" value="1"/>
</dbReference>
<organism evidence="3 4">
    <name type="scientific">Dictyobacter vulcani</name>
    <dbReference type="NCBI Taxonomy" id="2607529"/>
    <lineage>
        <taxon>Bacteria</taxon>
        <taxon>Bacillati</taxon>
        <taxon>Chloroflexota</taxon>
        <taxon>Ktedonobacteria</taxon>
        <taxon>Ktedonobacterales</taxon>
        <taxon>Dictyobacteraceae</taxon>
        <taxon>Dictyobacter</taxon>
    </lineage>
</organism>